<dbReference type="Proteomes" id="UP000002531">
    <property type="component" value="Chromosome"/>
</dbReference>
<accession>Q3SS08</accession>
<sequence length="90" mass="10231">MTEEGFTADRDRRQSVSFRTSAMVILRAKPLHQQLKPERKLRFLRPHVGPQPFADRSRDHVAGLRINRGGAFGGSVVHFSPVSYERDSDV</sequence>
<proteinExistence type="predicted"/>
<name>Q3SS08_NITWN</name>
<dbReference type="AlphaFoldDB" id="Q3SS08"/>
<organism evidence="1 2">
    <name type="scientific">Nitrobacter winogradskyi (strain ATCC 25391 / DSM 10237 / CIP 104748 / NCIMB 11846 / Nb-255)</name>
    <dbReference type="NCBI Taxonomy" id="323098"/>
    <lineage>
        <taxon>Bacteria</taxon>
        <taxon>Pseudomonadati</taxon>
        <taxon>Pseudomonadota</taxon>
        <taxon>Alphaproteobacteria</taxon>
        <taxon>Hyphomicrobiales</taxon>
        <taxon>Nitrobacteraceae</taxon>
        <taxon>Nitrobacter</taxon>
    </lineage>
</organism>
<dbReference type="KEGG" id="nwi:Nwi_1672"/>
<evidence type="ECO:0000313" key="2">
    <source>
        <dbReference type="Proteomes" id="UP000002531"/>
    </source>
</evidence>
<evidence type="ECO:0000313" key="1">
    <source>
        <dbReference type="EMBL" id="ABA04933.1"/>
    </source>
</evidence>
<protein>
    <submittedName>
        <fullName evidence="1">Uncharacterized protein</fullName>
    </submittedName>
</protein>
<gene>
    <name evidence="1" type="ordered locus">Nwi_1672</name>
</gene>
<keyword evidence="2" id="KW-1185">Reference proteome</keyword>
<dbReference type="HOGENOM" id="CLU_2437842_0_0_5"/>
<dbReference type="EMBL" id="CP000115">
    <property type="protein sequence ID" value="ABA04933.1"/>
    <property type="molecule type" value="Genomic_DNA"/>
</dbReference>
<reference evidence="1 2" key="1">
    <citation type="journal article" date="2006" name="Appl. Environ. Microbiol.">
        <title>Genome sequence of the chemolithoautotrophic nitrite-oxidizing bacterium Nitrobacter winogradskyi Nb-255.</title>
        <authorList>
            <person name="Starkenburg S.R."/>
            <person name="Chain P.S."/>
            <person name="Sayavedra-Soto L.A."/>
            <person name="Hauser L."/>
            <person name="Land M.L."/>
            <person name="Larimer F.W."/>
            <person name="Malfatti S.A."/>
            <person name="Klotz M.G."/>
            <person name="Bottomley P.J."/>
            <person name="Arp D.J."/>
            <person name="Hickey W.J."/>
        </authorList>
    </citation>
    <scope>NUCLEOTIDE SEQUENCE [LARGE SCALE GENOMIC DNA]</scope>
    <source>
        <strain evidence="2">ATCC 25391 / DSM 10237 / CIP 104748 / NCIMB 11846 / Nb-255</strain>
    </source>
</reference>